<organism evidence="1 2">
    <name type="scientific">Somion occarium</name>
    <dbReference type="NCBI Taxonomy" id="3059160"/>
    <lineage>
        <taxon>Eukaryota</taxon>
        <taxon>Fungi</taxon>
        <taxon>Dikarya</taxon>
        <taxon>Basidiomycota</taxon>
        <taxon>Agaricomycotina</taxon>
        <taxon>Agaricomycetes</taxon>
        <taxon>Polyporales</taxon>
        <taxon>Cerrenaceae</taxon>
        <taxon>Somion</taxon>
    </lineage>
</organism>
<dbReference type="SUPFAM" id="SSF63724">
    <property type="entry name" value="Cytolysin/lectin"/>
    <property type="match status" value="1"/>
</dbReference>
<dbReference type="EMBL" id="OZ037953">
    <property type="protein sequence ID" value="CAL1698071.1"/>
    <property type="molecule type" value="Genomic_DNA"/>
</dbReference>
<gene>
    <name evidence="1" type="ORF">GFSPODELE1_LOCUS1987</name>
</gene>
<dbReference type="InterPro" id="IPR009960">
    <property type="entry name" value="Fruit_body_lectin_fun"/>
</dbReference>
<proteinExistence type="predicted"/>
<accession>A0ABP1CQV2</accession>
<dbReference type="Proteomes" id="UP001497453">
    <property type="component" value="Chromosome 10"/>
</dbReference>
<dbReference type="InterPro" id="IPR015926">
    <property type="entry name" value="Cytolysin/lectin"/>
</dbReference>
<evidence type="ECO:0000313" key="2">
    <source>
        <dbReference type="Proteomes" id="UP001497453"/>
    </source>
</evidence>
<keyword evidence="2" id="KW-1185">Reference proteome</keyword>
<sequence length="139" mass="15454">MSYTITTRIYQTDPNAWFTTVEKTIFTRGIWSEIDEKQVLTMGGSGTSGILRFNSGSEYFFVALGVHNSKRWVDVATDLTSSQTATDAHKDYYTGGTAQTAVREKQLDKFDVKSATGRQIQVKYTVAEGHNLEADIIIG</sequence>
<reference evidence="2" key="1">
    <citation type="submission" date="2024-04" db="EMBL/GenBank/DDBJ databases">
        <authorList>
            <person name="Shaw F."/>
            <person name="Minotto A."/>
        </authorList>
    </citation>
    <scope>NUCLEOTIDE SEQUENCE [LARGE SCALE GENOMIC DNA]</scope>
</reference>
<evidence type="ECO:0008006" key="3">
    <source>
        <dbReference type="Google" id="ProtNLM"/>
    </source>
</evidence>
<name>A0ABP1CQV2_9APHY</name>
<dbReference type="Pfam" id="PF07367">
    <property type="entry name" value="FB_lectin"/>
    <property type="match status" value="1"/>
</dbReference>
<protein>
    <recommendedName>
        <fullName evidence="3">Lectin</fullName>
    </recommendedName>
</protein>
<evidence type="ECO:0000313" key="1">
    <source>
        <dbReference type="EMBL" id="CAL1698071.1"/>
    </source>
</evidence>
<dbReference type="Gene3D" id="2.60.270.20">
    <property type="entry name" value="Cytolysin/lectin"/>
    <property type="match status" value="1"/>
</dbReference>